<evidence type="ECO:0008006" key="3">
    <source>
        <dbReference type="Google" id="ProtNLM"/>
    </source>
</evidence>
<dbReference type="AlphaFoldDB" id="A0A174ZID5"/>
<dbReference type="Proteomes" id="UP000095780">
    <property type="component" value="Unassembled WGS sequence"/>
</dbReference>
<evidence type="ECO:0000313" key="2">
    <source>
        <dbReference type="Proteomes" id="UP000095780"/>
    </source>
</evidence>
<reference evidence="1 2" key="1">
    <citation type="submission" date="2015-09" db="EMBL/GenBank/DDBJ databases">
        <authorList>
            <consortium name="Pathogen Informatics"/>
        </authorList>
    </citation>
    <scope>NUCLEOTIDE SEQUENCE [LARGE SCALE GENOMIC DNA]</scope>
    <source>
        <strain evidence="1 2">2789STDY5834878</strain>
    </source>
</reference>
<sequence>MNTTMKNELINKLNILIGLHEQINPISSDDGIEILAQCQEYAINVGTILEQNNDGLEVVHMLEEYCECVYNMSLYNNFYEIQKKSVALLKDVYTQISNMETQYTIAFFPYKVEMWDSLESVWKAASKDKRCRCDVVVIPYFEFDKRDKQWKLAYDGNRFPDYVQVVNYENYVLKNIRPDAAYIHYPYDDSNKVTTIHPNYYSDKIKSYSNKLIYIPYYVTAGAISDNHKHFPVYKNIDYYIAQSEYFKESCRGTTVYDKMLPLGSPKIDNVIYKCEMNNNVSEQWKKILAGKKVVMLNTTLGDILNSREILLVKLRHFFELVKDMKDIALIWRPHPLTEATYKSMREDLYEKYMELKAYFINNNIGIFDETNDISDTIAISDAYVGSDGSSVINMFGAAGRPCFIFNNFLVDECSYQQQHRLNIIGAYINGKDIYFVSDIFPGIFKAENICTAVKTQDENISCVYMGDIRGCESHIWQQPYAYICNDESGTYISPLYGEYISFCKCNIDSQAGQNKDSYTITCTDKYDARPLGKMYKFRDMLMFLPYDGFTIWKYNIKCEEWIMDRYTLAVSAKKIKNLSYGMLDYNAVYARDCMWIITGCSNSLLRYEPYTNDYKIFNILNEDYNFNVIGEDSDNIWLADFCKNELIKIPFEENEIDVNNIARIKINTAIINNSWKNMTGMKREFKTFVMVSDYIVLIPAFSDTIIRVNKYTYAQEVINKDFLSESAKQCNGYNPQYFDSIRFATAVDDNILIQRTYDRKLAVINIMDKTSSQCYMEVSDELLKTKLQNSDGFEKMGRADYFCRRESMYFGIKQFLSQLSAGELETVVHRQKESLKEVVANPGSCGEKVHEYIMKSLLEK</sequence>
<name>A0A174ZID5_9FIRM</name>
<evidence type="ECO:0000313" key="1">
    <source>
        <dbReference type="EMBL" id="CUQ85617.1"/>
    </source>
</evidence>
<organism evidence="1 2">
    <name type="scientific">Lachnospira eligens</name>
    <dbReference type="NCBI Taxonomy" id="39485"/>
    <lineage>
        <taxon>Bacteria</taxon>
        <taxon>Bacillati</taxon>
        <taxon>Bacillota</taxon>
        <taxon>Clostridia</taxon>
        <taxon>Lachnospirales</taxon>
        <taxon>Lachnospiraceae</taxon>
        <taxon>Lachnospira</taxon>
    </lineage>
</organism>
<proteinExistence type="predicted"/>
<protein>
    <recommendedName>
        <fullName evidence="3">CDP-Glycerol:Poly(Glycerophosphate) glycerophosphotransferase</fullName>
    </recommendedName>
</protein>
<gene>
    <name evidence="1" type="ORF">ERS852492_01658</name>
</gene>
<accession>A0A174ZID5</accession>
<dbReference type="EMBL" id="CZBV01000004">
    <property type="protein sequence ID" value="CUQ85617.1"/>
    <property type="molecule type" value="Genomic_DNA"/>
</dbReference>